<organism evidence="3 4">
    <name type="scientific">Paraburkholderia phenoliruptrix</name>
    <dbReference type="NCBI Taxonomy" id="252970"/>
    <lineage>
        <taxon>Bacteria</taxon>
        <taxon>Pseudomonadati</taxon>
        <taxon>Pseudomonadota</taxon>
        <taxon>Betaproteobacteria</taxon>
        <taxon>Burkholderiales</taxon>
        <taxon>Burkholderiaceae</taxon>
        <taxon>Paraburkholderia</taxon>
    </lineage>
</organism>
<feature type="domain" description="CD-NTase-associated protein 15" evidence="2">
    <location>
        <begin position="95"/>
        <end position="220"/>
    </location>
</feature>
<protein>
    <recommendedName>
        <fullName evidence="2">CD-NTase-associated protein 15 domain-containing protein</fullName>
    </recommendedName>
</protein>
<evidence type="ECO:0000259" key="2">
    <source>
        <dbReference type="Pfam" id="PF18153"/>
    </source>
</evidence>
<proteinExistence type="predicted"/>
<reference evidence="3 4" key="1">
    <citation type="submission" date="2024-07" db="EMBL/GenBank/DDBJ databases">
        <title>A survey of Mimosa microsymbionts across Brazilian biomes reveals a high diversity of Paraburkholderia nodulating endemic species, but also that Cupriavidus is common as a symbiont of widespread species.</title>
        <authorList>
            <person name="Rouws L."/>
            <person name="Barauna A."/>
            <person name="Beukes C."/>
            <person name="Rouws J.R.C."/>
            <person name="De Faria S.M."/>
            <person name="Gross E."/>
            <person name="Bueno Dos Reis Junior F."/>
            <person name="Simon M.F."/>
            <person name="Maluk M."/>
            <person name="Odee D.W."/>
            <person name="Kenicer G."/>
            <person name="Young J.P.W."/>
            <person name="Reis V.M."/>
            <person name="Zilli J."/>
            <person name="James E.K."/>
        </authorList>
    </citation>
    <scope>NUCLEOTIDE SEQUENCE [LARGE SCALE GENOMIC DNA]</scope>
    <source>
        <strain evidence="3 4">BR14375</strain>
    </source>
</reference>
<dbReference type="Pfam" id="PF18153">
    <property type="entry name" value="Cap15_CD_rec"/>
    <property type="match status" value="1"/>
</dbReference>
<sequence>MFYRSTEIAWIMDHEYTLLDQDRGKIFQLIGTAIVVLAAIYSAAIGWLGKLVSTVWPDVWTFVPKAVDTGAAFSVIYFVFNKWLWRWWPISRIFSFPNLSGEWDVAGQTLGPVEALENGNFRNWTGTLSIRQQWTKICVTLRTERSGSFSRAAAIQQQGDETVLMYCYGNDPNARAHAQDGLNTHRGYCEIRIAPGNAQGEGFYFNNMGRFTHGSITITKRT</sequence>
<dbReference type="InterPro" id="IPR041208">
    <property type="entry name" value="Cap15"/>
</dbReference>
<keyword evidence="1" id="KW-0472">Membrane</keyword>
<accession>A0ABV3WLC2</accession>
<evidence type="ECO:0000313" key="4">
    <source>
        <dbReference type="Proteomes" id="UP001558535"/>
    </source>
</evidence>
<keyword evidence="1" id="KW-0812">Transmembrane</keyword>
<feature type="transmembrane region" description="Helical" evidence="1">
    <location>
        <begin position="26"/>
        <end position="47"/>
    </location>
</feature>
<keyword evidence="4" id="KW-1185">Reference proteome</keyword>
<dbReference type="Proteomes" id="UP001558535">
    <property type="component" value="Unassembled WGS sequence"/>
</dbReference>
<feature type="transmembrane region" description="Helical" evidence="1">
    <location>
        <begin position="59"/>
        <end position="80"/>
    </location>
</feature>
<dbReference type="EMBL" id="JBFPKE010000023">
    <property type="protein sequence ID" value="MEX3754047.1"/>
    <property type="molecule type" value="Genomic_DNA"/>
</dbReference>
<keyword evidence="1" id="KW-1133">Transmembrane helix</keyword>
<evidence type="ECO:0000256" key="1">
    <source>
        <dbReference type="SAM" id="Phobius"/>
    </source>
</evidence>
<name>A0ABV3WLC2_9BURK</name>
<evidence type="ECO:0000313" key="3">
    <source>
        <dbReference type="EMBL" id="MEX3754047.1"/>
    </source>
</evidence>
<comment type="caution">
    <text evidence="3">The sequence shown here is derived from an EMBL/GenBank/DDBJ whole genome shotgun (WGS) entry which is preliminary data.</text>
</comment>
<dbReference type="RefSeq" id="WP_310111476.1">
    <property type="nucleotide sequence ID" value="NZ_CP168531.1"/>
</dbReference>
<gene>
    <name evidence="3" type="ORF">AB3X84_29150</name>
</gene>